<accession>A0A0B5IPX1</accession>
<evidence type="ECO:0000313" key="2">
    <source>
        <dbReference type="EMBL" id="AJF70474.1"/>
    </source>
</evidence>
<dbReference type="EMBL" id="CP010408">
    <property type="protein sequence ID" value="AJF70474.1"/>
    <property type="molecule type" value="Genomic_DNA"/>
</dbReference>
<evidence type="ECO:0000313" key="3">
    <source>
        <dbReference type="Proteomes" id="UP000031774"/>
    </source>
</evidence>
<proteinExistence type="predicted"/>
<keyword evidence="3" id="KW-1185">Reference proteome</keyword>
<geneLocation type="plasmid" evidence="2 3">
    <name>pSVL1</name>
</geneLocation>
<dbReference type="InterPro" id="IPR046215">
    <property type="entry name" value="DUF6248"/>
</dbReference>
<dbReference type="Proteomes" id="UP000031774">
    <property type="component" value="Plasmid pSVL1"/>
</dbReference>
<dbReference type="KEGG" id="svt:SVTN_40665"/>
<dbReference type="HOGENOM" id="CLU_1336929_0_0_11"/>
<organism evidence="2 3">
    <name type="scientific">Streptomyces vietnamensis</name>
    <dbReference type="NCBI Taxonomy" id="362257"/>
    <lineage>
        <taxon>Bacteria</taxon>
        <taxon>Bacillati</taxon>
        <taxon>Actinomycetota</taxon>
        <taxon>Actinomycetes</taxon>
        <taxon>Kitasatosporales</taxon>
        <taxon>Streptomycetaceae</taxon>
        <taxon>Streptomyces</taxon>
    </lineage>
</organism>
<protein>
    <submittedName>
        <fullName evidence="2">Uncharacterized protein</fullName>
    </submittedName>
</protein>
<dbReference type="AlphaFoldDB" id="A0A0B5IPX1"/>
<evidence type="ECO:0000256" key="1">
    <source>
        <dbReference type="SAM" id="MobiDB-lite"/>
    </source>
</evidence>
<dbReference type="Pfam" id="PF19761">
    <property type="entry name" value="DUF6248"/>
    <property type="match status" value="1"/>
</dbReference>
<reference evidence="2 3" key="1">
    <citation type="submission" date="2014-12" db="EMBL/GenBank/DDBJ databases">
        <title>Complete genome sequence of Streptomyces vietnamensis strain GIMV4.0001, a genetic manipulable producer of the benzoisochromanequinone antibiotic granaticin.</title>
        <authorList>
            <person name="Deng M.R."/>
            <person name="Guo J."/>
            <person name="Ma L.Y."/>
            <person name="Feng G.D."/>
            <person name="Mo C.Y."/>
            <person name="Zhu H.H."/>
        </authorList>
    </citation>
    <scope>NUCLEOTIDE SEQUENCE [LARGE SCALE GENOMIC DNA]</scope>
    <source>
        <strain evidence="3">GIMV4.0001</strain>
        <plasmid evidence="2 3">pSVL1</plasmid>
    </source>
</reference>
<gene>
    <name evidence="2" type="ORF">SVTN_40665</name>
</gene>
<keyword evidence="2" id="KW-0614">Plasmid</keyword>
<feature type="region of interest" description="Disordered" evidence="1">
    <location>
        <begin position="167"/>
        <end position="193"/>
    </location>
</feature>
<dbReference type="RefSeq" id="WP_041134942.1">
    <property type="nucleotide sequence ID" value="NZ_CP010408.1"/>
</dbReference>
<sequence length="205" mass="22445">MNETRSAAGRRPAARLLAGPVIRRPQRTLTPEEREIVRGISTLNFQGALIMGIVDPVPNPSPMDEDEGAWVREQVWSAYLQKIERKYPFGFARWAMCERGTCWNCLAGRCDLCVHRQEGGPHADDNTDWVLDIRGRCVAKFILRPGGEPCVWWCRCACPKSDPTPETAAAPAEGEVAPGKAAGRPGGAVRRGQGSAVDAAQYALF</sequence>
<name>A0A0B5IPX1_9ACTN</name>